<feature type="chain" id="PRO_5028980344" evidence="1">
    <location>
        <begin position="25"/>
        <end position="79"/>
    </location>
</feature>
<evidence type="ECO:0000256" key="1">
    <source>
        <dbReference type="SAM" id="SignalP"/>
    </source>
</evidence>
<dbReference type="EMBL" id="GITU01004600">
    <property type="protein sequence ID" value="MBC1173303.1"/>
    <property type="molecule type" value="Transcribed_RNA"/>
</dbReference>
<keyword evidence="1" id="KW-0732">Signal</keyword>
<accession>A0A7G3APD9</accession>
<name>A0A7G3APD9_LUTLO</name>
<organism evidence="2">
    <name type="scientific">Lutzomyia longipalpis</name>
    <name type="common">Sand fly</name>
    <dbReference type="NCBI Taxonomy" id="7200"/>
    <lineage>
        <taxon>Eukaryota</taxon>
        <taxon>Metazoa</taxon>
        <taxon>Ecdysozoa</taxon>
        <taxon>Arthropoda</taxon>
        <taxon>Hexapoda</taxon>
        <taxon>Insecta</taxon>
        <taxon>Pterygota</taxon>
        <taxon>Neoptera</taxon>
        <taxon>Endopterygota</taxon>
        <taxon>Diptera</taxon>
        <taxon>Nematocera</taxon>
        <taxon>Psychodoidea</taxon>
        <taxon>Psychodidae</taxon>
        <taxon>Lutzomyia</taxon>
        <taxon>Lutzomyia</taxon>
    </lineage>
</organism>
<reference evidence="2" key="1">
    <citation type="journal article" date="2020" name="BMC">
        <title>Leishmania infection induces a limited differential gene expression in the sand fly midgut.</title>
        <authorList>
            <person name="Coutinho-Abreu I.V."/>
            <person name="Serafim T.D."/>
            <person name="Meneses C."/>
            <person name="Kamhawi S."/>
            <person name="Oliveira F."/>
            <person name="Valenzuela J.G."/>
        </authorList>
    </citation>
    <scope>NUCLEOTIDE SEQUENCE</scope>
    <source>
        <strain evidence="2">Jacobina</strain>
        <tissue evidence="2">Midgut</tissue>
    </source>
</reference>
<feature type="signal peptide" evidence="1">
    <location>
        <begin position="1"/>
        <end position="24"/>
    </location>
</feature>
<sequence>MPPRFIVFIAVVFVAVAMLDGAAGQLCSLSGTLFNFICLGLTANNVFKSDCCVTTLTNCCNNAQTCITDIQNCLGTQCE</sequence>
<evidence type="ECO:0000313" key="2">
    <source>
        <dbReference type="EMBL" id="MBC1173303.1"/>
    </source>
</evidence>
<protein>
    <submittedName>
        <fullName evidence="2">Putative secreted protein</fullName>
    </submittedName>
</protein>
<proteinExistence type="predicted"/>
<dbReference type="AlphaFoldDB" id="A0A7G3APD9"/>